<feature type="region of interest" description="Disordered" evidence="6">
    <location>
        <begin position="1"/>
        <end position="23"/>
    </location>
</feature>
<sequence length="515" mass="55219">MDEEAPLLAETTDSKTPAKNHTRDEEDLGTISLGILYSSFTVFSLVASLVVRYLGSKNALVLGTTGYWLFIAANLKPTWYTMVPASLYLGFAASIIWVAEGTYITSTARSHAHDCNLHEGTVIGKFNGEFWGMFASNQLIGNLLSLALLSGGTKRDGKGDGKGDESLPDSSVSFYSSIVSLSKSVITPLCDLRMLLIIPLIAYSGLQQAFVWAEFTKDIVEPALGVSGVAGAMVVYGAFDAIVSFAPSIYLSSLGSYVCSLTVGRLTSGLKSVTLIVSAGAFIQFIVFLWILLKYCLTSEGLGTVYLFLIAAALGIGDGVLNTQLSALLGMLFKHDTEGAFAQLKVWQSASIAVVFFMSPYISLLAMLVVMVAAVCIAVVGFLFLTLQMINFPTFNSMFRRLNLWWPLFLSAATWTTILTLTVAVASFVPEAAFVSAIAPTSAFSGVCEAGDSVRVPMDVPTEVFCLPAHMFRRSKMDLLVPPVFAAVVVAGSAYVVRALGLWEVDEETHQSLGA</sequence>
<feature type="non-terminal residue" evidence="8">
    <location>
        <position position="1"/>
    </location>
</feature>
<keyword evidence="4 7" id="KW-1133">Transmembrane helix</keyword>
<dbReference type="Pfam" id="PF05978">
    <property type="entry name" value="UNC-93"/>
    <property type="match status" value="2"/>
</dbReference>
<accession>A0A6A4LDL3</accession>
<dbReference type="CDD" id="cd17338">
    <property type="entry name" value="MFS_unc93_like"/>
    <property type="match status" value="1"/>
</dbReference>
<evidence type="ECO:0000313" key="8">
    <source>
        <dbReference type="EMBL" id="KAE9455615.1"/>
    </source>
</evidence>
<reference evidence="8 9" key="1">
    <citation type="journal article" date="2019" name="Genome Biol. Evol.">
        <title>The Rhododendron genome and chromosomal organization provide insight into shared whole-genome duplications across the heath family (Ericaceae).</title>
        <authorList>
            <person name="Soza V.L."/>
            <person name="Lindsley D."/>
            <person name="Waalkes A."/>
            <person name="Ramage E."/>
            <person name="Patwardhan R.P."/>
            <person name="Burton J.N."/>
            <person name="Adey A."/>
            <person name="Kumar A."/>
            <person name="Qiu R."/>
            <person name="Shendure J."/>
            <person name="Hall B."/>
        </authorList>
    </citation>
    <scope>NUCLEOTIDE SEQUENCE [LARGE SCALE GENOMIC DNA]</scope>
    <source>
        <strain evidence="8">RSF 1966-606</strain>
    </source>
</reference>
<evidence type="ECO:0000256" key="1">
    <source>
        <dbReference type="ARBA" id="ARBA00004141"/>
    </source>
</evidence>
<evidence type="ECO:0000256" key="7">
    <source>
        <dbReference type="SAM" id="Phobius"/>
    </source>
</evidence>
<evidence type="ECO:0000256" key="3">
    <source>
        <dbReference type="ARBA" id="ARBA00022692"/>
    </source>
</evidence>
<dbReference type="InterPro" id="IPR044771">
    <property type="entry name" value="UN933_plant"/>
</dbReference>
<dbReference type="OrthoDB" id="78663at2759"/>
<dbReference type="PANTHER" id="PTHR19444:SF13">
    <property type="entry name" value="PROTEIN UNC-93 HOMOLOG A"/>
    <property type="match status" value="1"/>
</dbReference>
<dbReference type="EMBL" id="QEFC01001831">
    <property type="protein sequence ID" value="KAE9455615.1"/>
    <property type="molecule type" value="Genomic_DNA"/>
</dbReference>
<dbReference type="AlphaFoldDB" id="A0A6A4LDL3"/>
<evidence type="ECO:0000256" key="2">
    <source>
        <dbReference type="ARBA" id="ARBA00009172"/>
    </source>
</evidence>
<evidence type="ECO:0000256" key="5">
    <source>
        <dbReference type="ARBA" id="ARBA00023136"/>
    </source>
</evidence>
<name>A0A6A4LDL3_9ERIC</name>
<proteinExistence type="inferred from homology"/>
<feature type="transmembrane region" description="Helical" evidence="7">
    <location>
        <begin position="305"/>
        <end position="333"/>
    </location>
</feature>
<feature type="transmembrane region" description="Helical" evidence="7">
    <location>
        <begin position="404"/>
        <end position="429"/>
    </location>
</feature>
<comment type="caution">
    <text evidence="8">The sequence shown here is derived from an EMBL/GenBank/DDBJ whole genome shotgun (WGS) entry which is preliminary data.</text>
</comment>
<evidence type="ECO:0000256" key="6">
    <source>
        <dbReference type="SAM" id="MobiDB-lite"/>
    </source>
</evidence>
<feature type="transmembrane region" description="Helical" evidence="7">
    <location>
        <begin position="58"/>
        <end position="75"/>
    </location>
</feature>
<evidence type="ECO:0000313" key="9">
    <source>
        <dbReference type="Proteomes" id="UP000428333"/>
    </source>
</evidence>
<keyword evidence="3 7" id="KW-0812">Transmembrane</keyword>
<feature type="transmembrane region" description="Helical" evidence="7">
    <location>
        <begin position="273"/>
        <end position="293"/>
    </location>
</feature>
<dbReference type="InterPro" id="IPR051951">
    <property type="entry name" value="UNC-93_regulatory"/>
</dbReference>
<comment type="similarity">
    <text evidence="2">Belongs to the unc-93 family.</text>
</comment>
<keyword evidence="5 7" id="KW-0472">Membrane</keyword>
<evidence type="ECO:0000256" key="4">
    <source>
        <dbReference type="ARBA" id="ARBA00022989"/>
    </source>
</evidence>
<dbReference type="GO" id="GO:0016020">
    <property type="term" value="C:membrane"/>
    <property type="evidence" value="ECO:0007669"/>
    <property type="project" value="UniProtKB-SubCell"/>
</dbReference>
<dbReference type="Proteomes" id="UP000428333">
    <property type="component" value="Linkage Group LG07"/>
</dbReference>
<protein>
    <submittedName>
        <fullName evidence="8">Uncharacterized protein</fullName>
    </submittedName>
</protein>
<feature type="transmembrane region" description="Helical" evidence="7">
    <location>
        <begin position="31"/>
        <end position="51"/>
    </location>
</feature>
<feature type="transmembrane region" description="Helical" evidence="7">
    <location>
        <begin position="479"/>
        <end position="497"/>
    </location>
</feature>
<dbReference type="GO" id="GO:0055075">
    <property type="term" value="P:potassium ion homeostasis"/>
    <property type="evidence" value="ECO:0007669"/>
    <property type="project" value="InterPro"/>
</dbReference>
<dbReference type="InterPro" id="IPR010291">
    <property type="entry name" value="Ion_channel_UNC-93"/>
</dbReference>
<gene>
    <name evidence="8" type="ORF">C3L33_12481</name>
</gene>
<keyword evidence="9" id="KW-1185">Reference proteome</keyword>
<dbReference type="PANTHER" id="PTHR19444">
    <property type="entry name" value="UNC-93 RELATED"/>
    <property type="match status" value="1"/>
</dbReference>
<feature type="transmembrane region" description="Helical" evidence="7">
    <location>
        <begin position="354"/>
        <end position="384"/>
    </location>
</feature>
<feature type="transmembrane region" description="Helical" evidence="7">
    <location>
        <begin position="81"/>
        <end position="99"/>
    </location>
</feature>
<organism evidence="8 9">
    <name type="scientific">Rhododendron williamsianum</name>
    <dbReference type="NCBI Taxonomy" id="262921"/>
    <lineage>
        <taxon>Eukaryota</taxon>
        <taxon>Viridiplantae</taxon>
        <taxon>Streptophyta</taxon>
        <taxon>Embryophyta</taxon>
        <taxon>Tracheophyta</taxon>
        <taxon>Spermatophyta</taxon>
        <taxon>Magnoliopsida</taxon>
        <taxon>eudicotyledons</taxon>
        <taxon>Gunneridae</taxon>
        <taxon>Pentapetalae</taxon>
        <taxon>asterids</taxon>
        <taxon>Ericales</taxon>
        <taxon>Ericaceae</taxon>
        <taxon>Ericoideae</taxon>
        <taxon>Rhodoreae</taxon>
        <taxon>Rhododendron</taxon>
    </lineage>
</organism>
<comment type="subcellular location">
    <subcellularLocation>
        <location evidence="1">Membrane</location>
        <topology evidence="1">Multi-pass membrane protein</topology>
    </subcellularLocation>
</comment>